<evidence type="ECO:0000313" key="3">
    <source>
        <dbReference type="EMBL" id="EFK96892.1"/>
    </source>
</evidence>
<keyword evidence="1" id="KW-0812">Transmembrane</keyword>
<reference evidence="3" key="1">
    <citation type="submission" date="2010-07" db="EMBL/GenBank/DDBJ databases">
        <authorList>
            <consortium name="CONSOLIDER consortium CSD2007-00005"/>
            <person name="Guazzaroni M.-E."/>
            <person name="Richter M."/>
            <person name="Garcia-Salamanca A."/>
            <person name="Yarza P."/>
            <person name="Ferrer M."/>
        </authorList>
    </citation>
    <scope>NUCLEOTIDE SEQUENCE</scope>
</reference>
<evidence type="ECO:0000259" key="2">
    <source>
        <dbReference type="Pfam" id="PF02470"/>
    </source>
</evidence>
<gene>
    <name evidence="3" type="ORF">LDC_1071</name>
</gene>
<proteinExistence type="predicted"/>
<feature type="domain" description="Mce/MlaD" evidence="2">
    <location>
        <begin position="39"/>
        <end position="113"/>
    </location>
</feature>
<feature type="transmembrane region" description="Helical" evidence="1">
    <location>
        <begin position="7"/>
        <end position="29"/>
    </location>
</feature>
<dbReference type="InterPro" id="IPR003399">
    <property type="entry name" value="Mce/MlaD"/>
</dbReference>
<name>D9PHR9_9ZZZZ</name>
<dbReference type="AlphaFoldDB" id="D9PHR9"/>
<sequence length="324" mass="36001">MASKKTKFAVGLFVVIGLAVAFFAIIWLGTSHFFEKGDLYSAYFDESVQGLSIDSPVKYRGVTIGRVQNILVAPDTALIEIVIKIESGLKPDKDVVAQLKSVGITGIMFVELDRKKKWEPDLSPKISFPPRHTVIDTKPSEIKRFMDSLNLVISQINRMDLEGISVKSKAALDKLNAVISEAKIRQLSSDIKSSLEKWNRAMESIDRAGDSFNLFSQNTDRTVSNLNNTITKLDNVVADNRDEIATAIRKFNSAVNDAGKLIREGTVLMQKTDYNVSSIQRQVSATMQSIEKTSESLNRSIDIISDQPTMLLFGTPPPEKEIEE</sequence>
<dbReference type="PANTHER" id="PTHR36698">
    <property type="entry name" value="BLL5892 PROTEIN"/>
    <property type="match status" value="1"/>
</dbReference>
<keyword evidence="1" id="KW-0472">Membrane</keyword>
<dbReference type="EMBL" id="ADZX01000390">
    <property type="protein sequence ID" value="EFK96892.1"/>
    <property type="molecule type" value="Genomic_DNA"/>
</dbReference>
<reference evidence="3" key="2">
    <citation type="journal article" date="2011" name="Microb. Ecol.">
        <title>Taxonomic and Functional Metagenomic Profiling of the Microbial Community in the Anoxic Sediment of a Sub-saline Shallow Lake (Laguna de Carrizo, Central Spain).</title>
        <authorList>
            <person name="Ferrer M."/>
            <person name="Guazzaroni M.E."/>
            <person name="Richter M."/>
            <person name="Garcia-Salamanca A."/>
            <person name="Yarza P."/>
            <person name="Suarez-Suarez A."/>
            <person name="Solano J."/>
            <person name="Alcaide M."/>
            <person name="van Dillewijn P."/>
            <person name="Molina-Henares M.A."/>
            <person name="Lopez-Cortes N."/>
            <person name="Al-Ramahi Y."/>
            <person name="Guerrero C."/>
            <person name="Acosta A."/>
            <person name="de Eugenio L.I."/>
            <person name="Martinez V."/>
            <person name="Marques S."/>
            <person name="Rojo F."/>
            <person name="Santero E."/>
            <person name="Genilloud O."/>
            <person name="Perez-Perez J."/>
            <person name="Rossello-Mora R."/>
            <person name="Ramos J.L."/>
        </authorList>
    </citation>
    <scope>NUCLEOTIDE SEQUENCE</scope>
</reference>
<evidence type="ECO:0000256" key="1">
    <source>
        <dbReference type="SAM" id="Phobius"/>
    </source>
</evidence>
<dbReference type="PANTHER" id="PTHR36698:SF2">
    <property type="entry name" value="MCE_MLAD DOMAIN-CONTAINING PROTEIN"/>
    <property type="match status" value="1"/>
</dbReference>
<comment type="caution">
    <text evidence="3">The sequence shown here is derived from an EMBL/GenBank/DDBJ whole genome shotgun (WGS) entry which is preliminary data.</text>
</comment>
<dbReference type="Pfam" id="PF02470">
    <property type="entry name" value="MlaD"/>
    <property type="match status" value="1"/>
</dbReference>
<organism evidence="3">
    <name type="scientific">sediment metagenome</name>
    <dbReference type="NCBI Taxonomy" id="749907"/>
    <lineage>
        <taxon>unclassified sequences</taxon>
        <taxon>metagenomes</taxon>
        <taxon>ecological metagenomes</taxon>
    </lineage>
</organism>
<protein>
    <submittedName>
        <fullName evidence="3">Mammalian cell entry related domain protein</fullName>
    </submittedName>
</protein>
<keyword evidence="1" id="KW-1133">Transmembrane helix</keyword>
<accession>D9PHR9</accession>